<name>A0AC61U593_9MICO</name>
<protein>
    <submittedName>
        <fullName evidence="1">Site-specific integrase</fullName>
    </submittedName>
</protein>
<dbReference type="EMBL" id="CP087977">
    <property type="protein sequence ID" value="UUZ45148.1"/>
    <property type="molecule type" value="Genomic_DNA"/>
</dbReference>
<gene>
    <name evidence="1" type="ORF">LP422_02355</name>
</gene>
<sequence length="325" mass="35791">MTQWLADLDQLVRMGERSPGTVQTYRYQWGKHVSPALGNLRLGEVTTPVVDRFLVDLHERVGSATSRTARAIISGAMGRAVREGAIRFNPTREVRRLSSAPRRRPRALTEQERAAWFLAVTRDPRAVEHDLPDLCAFMLATGLRIGEAVAVLWSEVDPDEGAVDVTSTLIRVTGQGLIRKTTKSAAGQRRLPLPQWCVAMLRRRAEIGVGPDEPVFGTIDGGFREPRTVSRWLYEVRVNSDWEWVTSHARRKTTASILDGSGVTARTIADQLGHSRVSMTQDVYPGRGETDPRVLAALEAVDPHTAAEIESGGISGGFGQEQGHE</sequence>
<accession>A0AC61U593</accession>
<evidence type="ECO:0000313" key="2">
    <source>
        <dbReference type="Proteomes" id="UP001059663"/>
    </source>
</evidence>
<organism evidence="1 2">
    <name type="scientific">Janibacter limosus</name>
    <dbReference type="NCBI Taxonomy" id="53458"/>
    <lineage>
        <taxon>Bacteria</taxon>
        <taxon>Bacillati</taxon>
        <taxon>Actinomycetota</taxon>
        <taxon>Actinomycetes</taxon>
        <taxon>Micrococcales</taxon>
        <taxon>Intrasporangiaceae</taxon>
        <taxon>Janibacter</taxon>
    </lineage>
</organism>
<evidence type="ECO:0000313" key="1">
    <source>
        <dbReference type="EMBL" id="UUZ45148.1"/>
    </source>
</evidence>
<dbReference type="Proteomes" id="UP001059663">
    <property type="component" value="Chromosome"/>
</dbReference>
<reference evidence="1" key="1">
    <citation type="submission" date="2021-11" db="EMBL/GenBank/DDBJ databases">
        <title>Study of the species diversity of bacterial strains isolated from a unique natural object - Shulgan-Tash cave (Bashkiria).</title>
        <authorList>
            <person name="Sazanova A.L."/>
            <person name="Chirak E.R."/>
            <person name="Safronova V.I."/>
        </authorList>
    </citation>
    <scope>NUCLEOTIDE SEQUENCE</scope>
    <source>
        <strain evidence="1">P1</strain>
    </source>
</reference>
<proteinExistence type="predicted"/>